<dbReference type="InterPro" id="IPR045919">
    <property type="entry name" value="DUF6338"/>
</dbReference>
<name>A0A1V4A9S5_9ACTN</name>
<dbReference type="Pfam" id="PF19865">
    <property type="entry name" value="DUF6338"/>
    <property type="match status" value="1"/>
</dbReference>
<reference evidence="2 3" key="1">
    <citation type="submission" date="2017-02" db="EMBL/GenBank/DDBJ databases">
        <title>Draft Genome Sequence of Streptomyces tsukubaensis F601, a Producer of the immunosuppressant tacrolimus FK506.</title>
        <authorList>
            <person name="Zong G."/>
            <person name="Zhong C."/>
            <person name="Fu J."/>
            <person name="Qin R."/>
            <person name="Cao G."/>
        </authorList>
    </citation>
    <scope>NUCLEOTIDE SEQUENCE [LARGE SCALE GENOMIC DNA]</scope>
    <source>
        <strain evidence="2 3">F601</strain>
    </source>
</reference>
<keyword evidence="1" id="KW-0472">Membrane</keyword>
<feature type="transmembrane region" description="Helical" evidence="1">
    <location>
        <begin position="88"/>
        <end position="113"/>
    </location>
</feature>
<organism evidence="2 3">
    <name type="scientific">Streptomyces tsukubensis</name>
    <dbReference type="NCBI Taxonomy" id="83656"/>
    <lineage>
        <taxon>Bacteria</taxon>
        <taxon>Bacillati</taxon>
        <taxon>Actinomycetota</taxon>
        <taxon>Actinomycetes</taxon>
        <taxon>Kitasatosporales</taxon>
        <taxon>Streptomycetaceae</taxon>
        <taxon>Streptomyces</taxon>
    </lineage>
</organism>
<dbReference type="STRING" id="83656.B1H18_13625"/>
<evidence type="ECO:0000256" key="1">
    <source>
        <dbReference type="SAM" id="Phobius"/>
    </source>
</evidence>
<evidence type="ECO:0000313" key="3">
    <source>
        <dbReference type="Proteomes" id="UP000190539"/>
    </source>
</evidence>
<dbReference type="OrthoDB" id="5113805at2"/>
<keyword evidence="1" id="KW-1133">Transmembrane helix</keyword>
<dbReference type="Proteomes" id="UP000190539">
    <property type="component" value="Unassembled WGS sequence"/>
</dbReference>
<dbReference type="EMBL" id="MVFC01000009">
    <property type="protein sequence ID" value="OON79614.1"/>
    <property type="molecule type" value="Genomic_DNA"/>
</dbReference>
<feature type="transmembrane region" description="Helical" evidence="1">
    <location>
        <begin position="48"/>
        <end position="68"/>
    </location>
</feature>
<protein>
    <submittedName>
        <fullName evidence="2">Uncharacterized protein</fullName>
    </submittedName>
</protein>
<accession>A0A1V4A9S5</accession>
<keyword evidence="1" id="KW-0812">Transmembrane</keyword>
<proteinExistence type="predicted"/>
<sequence>MGQPPSTVFQLAVLVLFVLPGAVHQFLRERWRGPVPQERVLSERVLRALVASIVLDTAYAVAAGPELLRLVGVGGDGLTRAGLVGERIRWVGLWGLVLFVAVPAATAAAVSLLQRRHLRARYQSTPSAWDHVFRDRQPCFVRLRLKDGTWVGGWYGNESYATSYPQPHALHLESAWRMLGDGSFAERVEGTAGLHVSGTDVDIVEMVDAPTIAPGAPAEP</sequence>
<comment type="caution">
    <text evidence="2">The sequence shown here is derived from an EMBL/GenBank/DDBJ whole genome shotgun (WGS) entry which is preliminary data.</text>
</comment>
<gene>
    <name evidence="2" type="ORF">B1H18_13625</name>
</gene>
<feature type="transmembrane region" description="Helical" evidence="1">
    <location>
        <begin position="6"/>
        <end position="27"/>
    </location>
</feature>
<dbReference type="RefSeq" id="WP_077968052.1">
    <property type="nucleotide sequence ID" value="NZ_CP045178.1"/>
</dbReference>
<keyword evidence="3" id="KW-1185">Reference proteome</keyword>
<dbReference type="AlphaFoldDB" id="A0A1V4A9S5"/>
<evidence type="ECO:0000313" key="2">
    <source>
        <dbReference type="EMBL" id="OON79614.1"/>
    </source>
</evidence>